<dbReference type="AlphaFoldDB" id="A0AA36CKV5"/>
<sequence>MDEMTLLIDVKAPNITAYFHSYQFYKTSSPDINKALEPTLNIFVEQWQRGERQIDTSLLILRAPSRRVSETTTRLNGWTGKSSTQVRHYTGYLFAIVLSICGLPGKLLQQSTGSASHRLDQQ</sequence>
<evidence type="ECO:0000313" key="1">
    <source>
        <dbReference type="EMBL" id="CAJ0570214.1"/>
    </source>
</evidence>
<keyword evidence="2" id="KW-1185">Reference proteome</keyword>
<comment type="caution">
    <text evidence="1">The sequence shown here is derived from an EMBL/GenBank/DDBJ whole genome shotgun (WGS) entry which is preliminary data.</text>
</comment>
<feature type="non-terminal residue" evidence="1">
    <location>
        <position position="122"/>
    </location>
</feature>
<dbReference type="Proteomes" id="UP001177023">
    <property type="component" value="Unassembled WGS sequence"/>
</dbReference>
<dbReference type="EMBL" id="CATQJA010002273">
    <property type="protein sequence ID" value="CAJ0570214.1"/>
    <property type="molecule type" value="Genomic_DNA"/>
</dbReference>
<accession>A0AA36CKV5</accession>
<gene>
    <name evidence="1" type="ORF">MSPICULIGERA_LOCUS8658</name>
</gene>
<reference evidence="1" key="1">
    <citation type="submission" date="2023-06" db="EMBL/GenBank/DDBJ databases">
        <authorList>
            <person name="Delattre M."/>
        </authorList>
    </citation>
    <scope>NUCLEOTIDE SEQUENCE</scope>
    <source>
        <strain evidence="1">AF72</strain>
    </source>
</reference>
<organism evidence="1 2">
    <name type="scientific">Mesorhabditis spiculigera</name>
    <dbReference type="NCBI Taxonomy" id="96644"/>
    <lineage>
        <taxon>Eukaryota</taxon>
        <taxon>Metazoa</taxon>
        <taxon>Ecdysozoa</taxon>
        <taxon>Nematoda</taxon>
        <taxon>Chromadorea</taxon>
        <taxon>Rhabditida</taxon>
        <taxon>Rhabditina</taxon>
        <taxon>Rhabditomorpha</taxon>
        <taxon>Rhabditoidea</taxon>
        <taxon>Rhabditidae</taxon>
        <taxon>Mesorhabditinae</taxon>
        <taxon>Mesorhabditis</taxon>
    </lineage>
</organism>
<name>A0AA36CKV5_9BILA</name>
<evidence type="ECO:0000313" key="2">
    <source>
        <dbReference type="Proteomes" id="UP001177023"/>
    </source>
</evidence>
<protein>
    <submittedName>
        <fullName evidence="1">Uncharacterized protein</fullName>
    </submittedName>
</protein>
<proteinExistence type="predicted"/>